<dbReference type="GO" id="GO:0006887">
    <property type="term" value="P:exocytosis"/>
    <property type="evidence" value="ECO:0007669"/>
    <property type="project" value="TreeGrafter"/>
</dbReference>
<feature type="non-terminal residue" evidence="3">
    <location>
        <position position="146"/>
    </location>
</feature>
<dbReference type="PROSITE" id="PS50916">
    <property type="entry name" value="RABBD"/>
    <property type="match status" value="1"/>
</dbReference>
<sequence length="146" mass="17185">INFSWSYHTNILSLNCQLNPNISNNLNQKSLTNQEIEHIENVLKRNQYIQYIEQERIRKLIDRLDKMKENTTGNGLSQCLLCSNKRGILSRLFFSYANRQKLVCDNCSIQTHFNQNIVSLCNICSENRQLWKKSAAWFFRSLPKPS</sequence>
<dbReference type="GO" id="GO:0017158">
    <property type="term" value="P:regulation of calcium ion-dependent exocytosis"/>
    <property type="evidence" value="ECO:0007669"/>
    <property type="project" value="TreeGrafter"/>
</dbReference>
<proteinExistence type="predicted"/>
<dbReference type="InterPro" id="IPR011011">
    <property type="entry name" value="Znf_FYVE_PHD"/>
</dbReference>
<comment type="caution">
    <text evidence="3">The sequence shown here is derived from an EMBL/GenBank/DDBJ whole genome shotgun (WGS) entry which is preliminary data.</text>
</comment>
<dbReference type="InterPro" id="IPR041282">
    <property type="entry name" value="FYVE_2"/>
</dbReference>
<dbReference type="GO" id="GO:0098850">
    <property type="term" value="C:extrinsic component of synaptic vesicle membrane"/>
    <property type="evidence" value="ECO:0007669"/>
    <property type="project" value="TreeGrafter"/>
</dbReference>
<gene>
    <name evidence="3" type="ORF">OTI717_LOCUS41084</name>
</gene>
<dbReference type="EMBL" id="CAJOAX010037741">
    <property type="protein sequence ID" value="CAF4270424.1"/>
    <property type="molecule type" value="Genomic_DNA"/>
</dbReference>
<dbReference type="InterPro" id="IPR010911">
    <property type="entry name" value="Rab_BD"/>
</dbReference>
<accession>A0A820FZN6</accession>
<keyword evidence="1" id="KW-0479">Metal-binding</keyword>
<dbReference type="Gene3D" id="3.30.40.10">
    <property type="entry name" value="Zinc/RING finger domain, C3HC4 (zinc finger)"/>
    <property type="match status" value="1"/>
</dbReference>
<dbReference type="GO" id="GO:0031267">
    <property type="term" value="F:small GTPase binding"/>
    <property type="evidence" value="ECO:0007669"/>
    <property type="project" value="InterPro"/>
</dbReference>
<dbReference type="GO" id="GO:0046872">
    <property type="term" value="F:metal ion binding"/>
    <property type="evidence" value="ECO:0007669"/>
    <property type="project" value="UniProtKB-KW"/>
</dbReference>
<dbReference type="Pfam" id="PF02318">
    <property type="entry name" value="FYVE_2"/>
    <property type="match status" value="1"/>
</dbReference>
<dbReference type="SUPFAM" id="SSF57903">
    <property type="entry name" value="FYVE/PHD zinc finger"/>
    <property type="match status" value="1"/>
</dbReference>
<dbReference type="InterPro" id="IPR013083">
    <property type="entry name" value="Znf_RING/FYVE/PHD"/>
</dbReference>
<dbReference type="GO" id="GO:0061669">
    <property type="term" value="P:spontaneous neurotransmitter secretion"/>
    <property type="evidence" value="ECO:0007669"/>
    <property type="project" value="TreeGrafter"/>
</dbReference>
<evidence type="ECO:0000259" key="2">
    <source>
        <dbReference type="PROSITE" id="PS50916"/>
    </source>
</evidence>
<reference evidence="3" key="1">
    <citation type="submission" date="2021-02" db="EMBL/GenBank/DDBJ databases">
        <authorList>
            <person name="Nowell W R."/>
        </authorList>
    </citation>
    <scope>NUCLEOTIDE SEQUENCE</scope>
</reference>
<dbReference type="Proteomes" id="UP000663823">
    <property type="component" value="Unassembled WGS sequence"/>
</dbReference>
<name>A0A820FZN6_9BILA</name>
<evidence type="ECO:0000313" key="3">
    <source>
        <dbReference type="EMBL" id="CAF4270424.1"/>
    </source>
</evidence>
<dbReference type="InterPro" id="IPR043566">
    <property type="entry name" value="Rabphilin/DOC2/Noc2"/>
</dbReference>
<organism evidence="3 4">
    <name type="scientific">Rotaria sordida</name>
    <dbReference type="NCBI Taxonomy" id="392033"/>
    <lineage>
        <taxon>Eukaryota</taxon>
        <taxon>Metazoa</taxon>
        <taxon>Spiralia</taxon>
        <taxon>Gnathifera</taxon>
        <taxon>Rotifera</taxon>
        <taxon>Eurotatoria</taxon>
        <taxon>Bdelloidea</taxon>
        <taxon>Philodinida</taxon>
        <taxon>Philodinidae</taxon>
        <taxon>Rotaria</taxon>
    </lineage>
</organism>
<dbReference type="PANTHER" id="PTHR45729:SF1">
    <property type="entry name" value="DOUBLE C2-LIKE DOMAIN-CONTAINING PROTEIN ALPHA"/>
    <property type="match status" value="1"/>
</dbReference>
<dbReference type="PANTHER" id="PTHR45729">
    <property type="entry name" value="RABPHILIN, ISOFORM A"/>
    <property type="match status" value="1"/>
</dbReference>
<dbReference type="GO" id="GO:0006886">
    <property type="term" value="P:intracellular protein transport"/>
    <property type="evidence" value="ECO:0007669"/>
    <property type="project" value="InterPro"/>
</dbReference>
<dbReference type="AlphaFoldDB" id="A0A820FZN6"/>
<evidence type="ECO:0000313" key="4">
    <source>
        <dbReference type="Proteomes" id="UP000663823"/>
    </source>
</evidence>
<evidence type="ECO:0000256" key="1">
    <source>
        <dbReference type="ARBA" id="ARBA00022723"/>
    </source>
</evidence>
<feature type="domain" description="RabBD" evidence="2">
    <location>
        <begin position="25"/>
        <end position="141"/>
    </location>
</feature>
<protein>
    <recommendedName>
        <fullName evidence="2">RabBD domain-containing protein</fullName>
    </recommendedName>
</protein>
<feature type="non-terminal residue" evidence="3">
    <location>
        <position position="1"/>
    </location>
</feature>